<reference evidence="8" key="1">
    <citation type="submission" date="2022-11" db="UniProtKB">
        <authorList>
            <consortium name="WormBaseParasite"/>
        </authorList>
    </citation>
    <scope>IDENTIFICATION</scope>
</reference>
<evidence type="ECO:0000256" key="3">
    <source>
        <dbReference type="ARBA" id="ARBA00022989"/>
    </source>
</evidence>
<dbReference type="Pfam" id="PF10320">
    <property type="entry name" value="7TM_GPCR_Srsx"/>
    <property type="match status" value="1"/>
</dbReference>
<proteinExistence type="predicted"/>
<evidence type="ECO:0000256" key="5">
    <source>
        <dbReference type="SAM" id="Phobius"/>
    </source>
</evidence>
<keyword evidence="4 5" id="KW-0472">Membrane</keyword>
<evidence type="ECO:0000313" key="7">
    <source>
        <dbReference type="Proteomes" id="UP000887540"/>
    </source>
</evidence>
<name>A0A914DDH2_9BILA</name>
<dbReference type="WBParaSite" id="ACRNAN_scaffold2250.g9562.t1">
    <property type="protein sequence ID" value="ACRNAN_scaffold2250.g9562.t1"/>
    <property type="gene ID" value="ACRNAN_scaffold2250.g9562"/>
</dbReference>
<accession>A0A914DDH2</accession>
<organism evidence="7 8">
    <name type="scientific">Acrobeloides nanus</name>
    <dbReference type="NCBI Taxonomy" id="290746"/>
    <lineage>
        <taxon>Eukaryota</taxon>
        <taxon>Metazoa</taxon>
        <taxon>Ecdysozoa</taxon>
        <taxon>Nematoda</taxon>
        <taxon>Chromadorea</taxon>
        <taxon>Rhabditida</taxon>
        <taxon>Tylenchina</taxon>
        <taxon>Cephalobomorpha</taxon>
        <taxon>Cephaloboidea</taxon>
        <taxon>Cephalobidae</taxon>
        <taxon>Acrobeloides</taxon>
    </lineage>
</organism>
<dbReference type="PROSITE" id="PS50262">
    <property type="entry name" value="G_PROTEIN_RECEP_F1_2"/>
    <property type="match status" value="1"/>
</dbReference>
<dbReference type="Gene3D" id="1.20.1070.10">
    <property type="entry name" value="Rhodopsin 7-helix transmembrane proteins"/>
    <property type="match status" value="1"/>
</dbReference>
<keyword evidence="7" id="KW-1185">Reference proteome</keyword>
<keyword evidence="3 5" id="KW-1133">Transmembrane helix</keyword>
<evidence type="ECO:0000259" key="6">
    <source>
        <dbReference type="PROSITE" id="PS50262"/>
    </source>
</evidence>
<evidence type="ECO:0000256" key="2">
    <source>
        <dbReference type="ARBA" id="ARBA00022692"/>
    </source>
</evidence>
<keyword evidence="2 5" id="KW-0812">Transmembrane</keyword>
<feature type="transmembrane region" description="Helical" evidence="5">
    <location>
        <begin position="28"/>
        <end position="51"/>
    </location>
</feature>
<dbReference type="AlphaFoldDB" id="A0A914DDH2"/>
<protein>
    <submittedName>
        <fullName evidence="8">G-protein coupled receptors family 1 profile domain-containing protein</fullName>
    </submittedName>
</protein>
<evidence type="ECO:0000256" key="1">
    <source>
        <dbReference type="ARBA" id="ARBA00004370"/>
    </source>
</evidence>
<evidence type="ECO:0000256" key="4">
    <source>
        <dbReference type="ARBA" id="ARBA00023136"/>
    </source>
</evidence>
<dbReference type="CDD" id="cd00637">
    <property type="entry name" value="7tm_classA_rhodopsin-like"/>
    <property type="match status" value="1"/>
</dbReference>
<sequence length="142" mass="16247">MSTWLNFSNYSYANDPLYDTMMYHRFSLYYYIIVGGLSAIGNIYLVILFLLYSKLRSSQCNWLIIYLCAADVFIGLSSVLRGSIALLAFDNTILGFNFIMCQFVSTPFGVSYRIGQSIALMMAVDRLLAIWRPTYYAKKQGN</sequence>
<evidence type="ECO:0000313" key="8">
    <source>
        <dbReference type="WBParaSite" id="ACRNAN_scaffold2250.g9562.t1"/>
    </source>
</evidence>
<dbReference type="InterPro" id="IPR017452">
    <property type="entry name" value="GPCR_Rhodpsn_7TM"/>
</dbReference>
<feature type="transmembrane region" description="Helical" evidence="5">
    <location>
        <begin position="93"/>
        <end position="112"/>
    </location>
</feature>
<dbReference type="InterPro" id="IPR019424">
    <property type="entry name" value="7TM_GPCR_Srsx"/>
</dbReference>
<dbReference type="GO" id="GO:0016020">
    <property type="term" value="C:membrane"/>
    <property type="evidence" value="ECO:0007669"/>
    <property type="project" value="UniProtKB-SubCell"/>
</dbReference>
<feature type="transmembrane region" description="Helical" evidence="5">
    <location>
        <begin position="63"/>
        <end position="87"/>
    </location>
</feature>
<comment type="subcellular location">
    <subcellularLocation>
        <location evidence="1">Membrane</location>
    </subcellularLocation>
</comment>
<dbReference type="Proteomes" id="UP000887540">
    <property type="component" value="Unplaced"/>
</dbReference>
<feature type="domain" description="G-protein coupled receptors family 1 profile" evidence="6">
    <location>
        <begin position="41"/>
        <end position="142"/>
    </location>
</feature>
<dbReference type="SUPFAM" id="SSF81321">
    <property type="entry name" value="Family A G protein-coupled receptor-like"/>
    <property type="match status" value="1"/>
</dbReference>